<comment type="caution">
    <text evidence="2">The sequence shown here is derived from an EMBL/GenBank/DDBJ whole genome shotgun (WGS) entry which is preliminary data.</text>
</comment>
<name>A0A5B7K8H5_PORTR</name>
<accession>A0A5B7K8H5</accession>
<feature type="region of interest" description="Disordered" evidence="1">
    <location>
        <begin position="1"/>
        <end position="27"/>
    </location>
</feature>
<evidence type="ECO:0000313" key="3">
    <source>
        <dbReference type="Proteomes" id="UP000324222"/>
    </source>
</evidence>
<gene>
    <name evidence="2" type="ORF">E2C01_096535</name>
</gene>
<evidence type="ECO:0000256" key="1">
    <source>
        <dbReference type="SAM" id="MobiDB-lite"/>
    </source>
</evidence>
<sequence>MTPPRLCLPATTTITTTNNNNSRPTHSISLPALPVQQMPSLHTNMHPTLCSSHIGLGQNYDP</sequence>
<evidence type="ECO:0000313" key="2">
    <source>
        <dbReference type="EMBL" id="MPD01025.1"/>
    </source>
</evidence>
<proteinExistence type="predicted"/>
<feature type="compositionally biased region" description="Low complexity" evidence="1">
    <location>
        <begin position="11"/>
        <end position="21"/>
    </location>
</feature>
<dbReference type="EMBL" id="VSRR010125462">
    <property type="protein sequence ID" value="MPD01025.1"/>
    <property type="molecule type" value="Genomic_DNA"/>
</dbReference>
<reference evidence="2 3" key="1">
    <citation type="submission" date="2019-05" db="EMBL/GenBank/DDBJ databases">
        <title>Another draft genome of Portunus trituberculatus and its Hox gene families provides insights of decapod evolution.</title>
        <authorList>
            <person name="Jeong J.-H."/>
            <person name="Song I."/>
            <person name="Kim S."/>
            <person name="Choi T."/>
            <person name="Kim D."/>
            <person name="Ryu S."/>
            <person name="Kim W."/>
        </authorList>
    </citation>
    <scope>NUCLEOTIDE SEQUENCE [LARGE SCALE GENOMIC DNA]</scope>
    <source>
        <tissue evidence="2">Muscle</tissue>
    </source>
</reference>
<organism evidence="2 3">
    <name type="scientific">Portunus trituberculatus</name>
    <name type="common">Swimming crab</name>
    <name type="synonym">Neptunus trituberculatus</name>
    <dbReference type="NCBI Taxonomy" id="210409"/>
    <lineage>
        <taxon>Eukaryota</taxon>
        <taxon>Metazoa</taxon>
        <taxon>Ecdysozoa</taxon>
        <taxon>Arthropoda</taxon>
        <taxon>Crustacea</taxon>
        <taxon>Multicrustacea</taxon>
        <taxon>Malacostraca</taxon>
        <taxon>Eumalacostraca</taxon>
        <taxon>Eucarida</taxon>
        <taxon>Decapoda</taxon>
        <taxon>Pleocyemata</taxon>
        <taxon>Brachyura</taxon>
        <taxon>Eubrachyura</taxon>
        <taxon>Portunoidea</taxon>
        <taxon>Portunidae</taxon>
        <taxon>Portuninae</taxon>
        <taxon>Portunus</taxon>
    </lineage>
</organism>
<dbReference type="Proteomes" id="UP000324222">
    <property type="component" value="Unassembled WGS sequence"/>
</dbReference>
<dbReference type="AlphaFoldDB" id="A0A5B7K8H5"/>
<keyword evidence="3" id="KW-1185">Reference proteome</keyword>
<protein>
    <submittedName>
        <fullName evidence="2">Uncharacterized protein</fullName>
    </submittedName>
</protein>